<dbReference type="InterPro" id="IPR023286">
    <property type="entry name" value="ABATE_dom_sf"/>
</dbReference>
<sequence>MNVPPAVPEEVCLAFANTVHWHASDHPLEMVRSYAELLAWEKEVGLLSAPEAAQLAELAAAQPSAAAEVWRRAAALREAGYRVFVAQIAGEVAAPGDLALLNTELAAALAHAELQPGAAGFGWGWASAPRLERVLWPIVRSAATLLTDSALPERVG</sequence>
<dbReference type="Gene3D" id="1.10.3300.10">
    <property type="entry name" value="Jann2411-like domain"/>
    <property type="match status" value="1"/>
</dbReference>
<protein>
    <submittedName>
        <fullName evidence="1">Uncharacterized protein</fullName>
    </submittedName>
</protein>
<dbReference type="Pfam" id="PF07336">
    <property type="entry name" value="ABATE"/>
    <property type="match status" value="1"/>
</dbReference>
<proteinExistence type="predicted"/>
<reference evidence="1 2" key="1">
    <citation type="submission" date="2015-09" db="EMBL/GenBank/DDBJ databases">
        <title>Draft genome sequence of Kouleothrix aurantiaca JCM 19913.</title>
        <authorList>
            <person name="Hemp J."/>
        </authorList>
    </citation>
    <scope>NUCLEOTIDE SEQUENCE [LARGE SCALE GENOMIC DNA]</scope>
    <source>
        <strain evidence="1 2">COM-B</strain>
    </source>
</reference>
<feature type="non-terminal residue" evidence="1">
    <location>
        <position position="156"/>
    </location>
</feature>
<accession>A0A0P9DFM6</accession>
<comment type="caution">
    <text evidence="1">The sequence shown here is derived from an EMBL/GenBank/DDBJ whole genome shotgun (WGS) entry which is preliminary data.</text>
</comment>
<evidence type="ECO:0000313" key="1">
    <source>
        <dbReference type="EMBL" id="KPV48825.1"/>
    </source>
</evidence>
<gene>
    <name evidence="1" type="ORF">SE17_35985</name>
</gene>
<dbReference type="SUPFAM" id="SSF160904">
    <property type="entry name" value="Jann2411-like"/>
    <property type="match status" value="1"/>
</dbReference>
<dbReference type="Proteomes" id="UP000050509">
    <property type="component" value="Unassembled WGS sequence"/>
</dbReference>
<keyword evidence="2" id="KW-1185">Reference proteome</keyword>
<dbReference type="EMBL" id="LJCR01002370">
    <property type="protein sequence ID" value="KPV48825.1"/>
    <property type="molecule type" value="Genomic_DNA"/>
</dbReference>
<evidence type="ECO:0000313" key="2">
    <source>
        <dbReference type="Proteomes" id="UP000050509"/>
    </source>
</evidence>
<organism evidence="1 2">
    <name type="scientific">Kouleothrix aurantiaca</name>
    <dbReference type="NCBI Taxonomy" id="186479"/>
    <lineage>
        <taxon>Bacteria</taxon>
        <taxon>Bacillati</taxon>
        <taxon>Chloroflexota</taxon>
        <taxon>Chloroflexia</taxon>
        <taxon>Chloroflexales</taxon>
        <taxon>Roseiflexineae</taxon>
        <taxon>Roseiflexaceae</taxon>
        <taxon>Kouleothrix</taxon>
    </lineage>
</organism>
<dbReference type="AlphaFoldDB" id="A0A0P9DFM6"/>
<name>A0A0P9DFM6_9CHLR</name>
<dbReference type="InterPro" id="IPR010852">
    <property type="entry name" value="ABATE"/>
</dbReference>